<keyword evidence="1" id="KW-0472">Membrane</keyword>
<organism evidence="2 3">
    <name type="scientific">Xenopus laevis</name>
    <name type="common">African clawed frog</name>
    <dbReference type="NCBI Taxonomy" id="8355"/>
    <lineage>
        <taxon>Eukaryota</taxon>
        <taxon>Metazoa</taxon>
        <taxon>Chordata</taxon>
        <taxon>Craniata</taxon>
        <taxon>Vertebrata</taxon>
        <taxon>Euteleostomi</taxon>
        <taxon>Amphibia</taxon>
        <taxon>Batrachia</taxon>
        <taxon>Anura</taxon>
        <taxon>Pipoidea</taxon>
        <taxon>Pipidae</taxon>
        <taxon>Xenopodinae</taxon>
        <taxon>Xenopus</taxon>
        <taxon>Xenopus</taxon>
    </lineage>
</organism>
<keyword evidence="1" id="KW-1133">Transmembrane helix</keyword>
<evidence type="ECO:0000313" key="3">
    <source>
        <dbReference type="Proteomes" id="UP000694892"/>
    </source>
</evidence>
<evidence type="ECO:0000313" key="2">
    <source>
        <dbReference type="EMBL" id="OCT83204.1"/>
    </source>
</evidence>
<gene>
    <name evidence="2" type="ORF">XELAEV_18025741mg</name>
</gene>
<reference evidence="3" key="1">
    <citation type="journal article" date="2016" name="Nature">
        <title>Genome evolution in the allotetraploid frog Xenopus laevis.</title>
        <authorList>
            <person name="Session A.M."/>
            <person name="Uno Y."/>
            <person name="Kwon T."/>
            <person name="Chapman J.A."/>
            <person name="Toyoda A."/>
            <person name="Takahashi S."/>
            <person name="Fukui A."/>
            <person name="Hikosaka A."/>
            <person name="Suzuki A."/>
            <person name="Kondo M."/>
            <person name="van Heeringen S.J."/>
            <person name="Quigley I."/>
            <person name="Heinz S."/>
            <person name="Ogino H."/>
            <person name="Ochi H."/>
            <person name="Hellsten U."/>
            <person name="Lyons J.B."/>
            <person name="Simakov O."/>
            <person name="Putnam N."/>
            <person name="Stites J."/>
            <person name="Kuroki Y."/>
            <person name="Tanaka T."/>
            <person name="Michiue T."/>
            <person name="Watanabe M."/>
            <person name="Bogdanovic O."/>
            <person name="Lister R."/>
            <person name="Georgiou G."/>
            <person name="Paranjpe S.S."/>
            <person name="van Kruijsbergen I."/>
            <person name="Shu S."/>
            <person name="Carlson J."/>
            <person name="Kinoshita T."/>
            <person name="Ohta Y."/>
            <person name="Mawaribuchi S."/>
            <person name="Jenkins J."/>
            <person name="Grimwood J."/>
            <person name="Schmutz J."/>
            <person name="Mitros T."/>
            <person name="Mozaffari S.V."/>
            <person name="Suzuki Y."/>
            <person name="Haramoto Y."/>
            <person name="Yamamoto T.S."/>
            <person name="Takagi C."/>
            <person name="Heald R."/>
            <person name="Miller K."/>
            <person name="Haudenschild C."/>
            <person name="Kitzman J."/>
            <person name="Nakayama T."/>
            <person name="Izutsu Y."/>
            <person name="Robert J."/>
            <person name="Fortriede J."/>
            <person name="Burns K."/>
            <person name="Lotay V."/>
            <person name="Karimi K."/>
            <person name="Yasuoka Y."/>
            <person name="Dichmann D.S."/>
            <person name="Flajnik M.F."/>
            <person name="Houston D.W."/>
            <person name="Shendure J."/>
            <person name="DuPasquier L."/>
            <person name="Vize P.D."/>
            <person name="Zorn A.M."/>
            <person name="Ito M."/>
            <person name="Marcotte E.M."/>
            <person name="Wallingford J.B."/>
            <person name="Ito Y."/>
            <person name="Asashima M."/>
            <person name="Ueno N."/>
            <person name="Matsuda Y."/>
            <person name="Veenstra G.J."/>
            <person name="Fujiyama A."/>
            <person name="Harland R.M."/>
            <person name="Taira M."/>
            <person name="Rokhsar D.S."/>
        </authorList>
    </citation>
    <scope>NUCLEOTIDE SEQUENCE [LARGE SCALE GENOMIC DNA]</scope>
    <source>
        <strain evidence="3">J</strain>
    </source>
</reference>
<keyword evidence="1" id="KW-0812">Transmembrane</keyword>
<feature type="transmembrane region" description="Helical" evidence="1">
    <location>
        <begin position="49"/>
        <end position="74"/>
    </location>
</feature>
<feature type="transmembrane region" description="Helical" evidence="1">
    <location>
        <begin position="12"/>
        <end position="37"/>
    </location>
</feature>
<dbReference type="EMBL" id="CM004473">
    <property type="protein sequence ID" value="OCT83204.1"/>
    <property type="molecule type" value="Genomic_DNA"/>
</dbReference>
<proteinExistence type="predicted"/>
<dbReference type="Proteomes" id="UP000694892">
    <property type="component" value="Chromosome 4S"/>
</dbReference>
<protein>
    <submittedName>
        <fullName evidence="2">Uncharacterized protein</fullName>
    </submittedName>
</protein>
<dbReference type="AlphaFoldDB" id="A0A974D075"/>
<sequence>MDLNHKEHGGICLYLLTHFVFPFCIMIQDTFVLHTLWHGPVIYSYTDIFTHYYCYTSLFTLYYIVLMYATALYINYTSFTPVPAPAELPNSQTLTSSATLCGLRI</sequence>
<accession>A0A974D075</accession>
<evidence type="ECO:0000256" key="1">
    <source>
        <dbReference type="SAM" id="Phobius"/>
    </source>
</evidence>
<name>A0A974D075_XENLA</name>